<gene>
    <name evidence="7" type="ORF">KTT_24890</name>
</gene>
<dbReference type="Gene3D" id="3.40.50.150">
    <property type="entry name" value="Vaccinia Virus protein VP39"/>
    <property type="match status" value="1"/>
</dbReference>
<dbReference type="PROSITE" id="PS00092">
    <property type="entry name" value="N6_MTASE"/>
    <property type="match status" value="1"/>
</dbReference>
<keyword evidence="2" id="KW-0489">Methyltransferase</keyword>
<name>A0A402A0F5_9CHLR</name>
<protein>
    <recommendedName>
        <fullName evidence="1">site-specific DNA-methyltransferase (adenine-specific)</fullName>
        <ecNumber evidence="1">2.1.1.72</ecNumber>
    </recommendedName>
</protein>
<sequence>MHTLLTRLFVLFFLEDSGWLTELCDSALMVRQMSQKYQGDGSLYRAIFLPLCHSLQSHLCSRIPEAPFHSLLVLFRPNSIEDQCIVTDALLLQLHQLCTAYRWKLTVGHDVQVDELDTQILSALFEQQSDQKAQGTYYTPDDVSGYLVHKTLLPHLLQLFLQSASQFHILCGRLLTQQPERYIPAALQSPQRLPEESEHEYQARQQRCHRLITLLQAQKLAHIDELVTCNLDLLQMTLDLLQRLTDPAELLCFYALLEQLSILDPTCGCGAFLLSALNTLEVLYTACLERLFSLPQPEDLTVLNHYMTLCALLEQAPNQTYFIRSQIIAHNLYGVDLDSEAVQLCRLRLSLLLLAGLPPCTTITRSDVCLERILVGNMLMSKTTTNPPWEQIFAPVIAQGGFSLIVGNPPYIECHNAGQPVEAMNYGNLYAAIIERAVQFSRADNGYIGFIVPLSLCGSGRFEKLRTLLLQQAQQLWLANFEIFPNRLFEGAFQRISICLLHRSRSVTTSRLTVTKVHHWYSAERPFLFSLLNYVPVQDYSPPAAFPKYASSIHQTIISKISKLNTHRTIASALYPHRTPYFVYYQEATNYWLKAICHIPFYKKNGQEMMPPHGRILFFECAQQALTVMALMNSSLFYSWFAAFSDGFHLAHQLVTSFPFPLALFSSGELAHQACQLEEQIQLYAQRSTRNPRVPRTSTTIELTEYHMAPTKPLLDEIDCTLARYYHFTQEELLFLLSYELKYRMGRGSLIHHSIGK</sequence>
<feature type="domain" description="Type II methyltransferase M.TaqI-like" evidence="6">
    <location>
        <begin position="330"/>
        <end position="481"/>
    </location>
</feature>
<evidence type="ECO:0000313" key="8">
    <source>
        <dbReference type="Proteomes" id="UP000287352"/>
    </source>
</evidence>
<reference evidence="8" key="1">
    <citation type="submission" date="2018-12" db="EMBL/GenBank/DDBJ databases">
        <title>Tengunoibacter tsumagoiensis gen. nov., sp. nov., Dictyobacter kobayashii sp. nov., D. alpinus sp. nov., and D. joshuensis sp. nov. and description of Dictyobacteraceae fam. nov. within the order Ktedonobacterales isolated from Tengu-no-mugimeshi.</title>
        <authorList>
            <person name="Wang C.M."/>
            <person name="Zheng Y."/>
            <person name="Sakai Y."/>
            <person name="Toyoda A."/>
            <person name="Minakuchi Y."/>
            <person name="Abe K."/>
            <person name="Yokota A."/>
            <person name="Yabe S."/>
        </authorList>
    </citation>
    <scope>NUCLEOTIDE SEQUENCE [LARGE SCALE GENOMIC DNA]</scope>
    <source>
        <strain evidence="8">Uno3</strain>
    </source>
</reference>
<dbReference type="Pfam" id="PF07669">
    <property type="entry name" value="Eco57I"/>
    <property type="match status" value="1"/>
</dbReference>
<dbReference type="InterPro" id="IPR002052">
    <property type="entry name" value="DNA_methylase_N6_adenine_CS"/>
</dbReference>
<evidence type="ECO:0000256" key="4">
    <source>
        <dbReference type="ARBA" id="ARBA00022691"/>
    </source>
</evidence>
<dbReference type="SUPFAM" id="SSF53335">
    <property type="entry name" value="S-adenosyl-L-methionine-dependent methyltransferases"/>
    <property type="match status" value="1"/>
</dbReference>
<evidence type="ECO:0000313" key="7">
    <source>
        <dbReference type="EMBL" id="GCE12630.1"/>
    </source>
</evidence>
<organism evidence="7 8">
    <name type="scientific">Tengunoibacter tsumagoiensis</name>
    <dbReference type="NCBI Taxonomy" id="2014871"/>
    <lineage>
        <taxon>Bacteria</taxon>
        <taxon>Bacillati</taxon>
        <taxon>Chloroflexota</taxon>
        <taxon>Ktedonobacteria</taxon>
        <taxon>Ktedonobacterales</taxon>
        <taxon>Dictyobacteraceae</taxon>
        <taxon>Tengunoibacter</taxon>
    </lineage>
</organism>
<dbReference type="EC" id="2.1.1.72" evidence="1"/>
<dbReference type="InterPro" id="IPR029063">
    <property type="entry name" value="SAM-dependent_MTases_sf"/>
</dbReference>
<dbReference type="GO" id="GO:0006304">
    <property type="term" value="P:DNA modification"/>
    <property type="evidence" value="ECO:0007669"/>
    <property type="project" value="InterPro"/>
</dbReference>
<dbReference type="GO" id="GO:0009007">
    <property type="term" value="F:site-specific DNA-methyltransferase (adenine-specific) activity"/>
    <property type="evidence" value="ECO:0007669"/>
    <property type="project" value="UniProtKB-EC"/>
</dbReference>
<dbReference type="InterPro" id="IPR011639">
    <property type="entry name" value="MethylTrfase_TaqI-like_dom"/>
</dbReference>
<comment type="catalytic activity">
    <reaction evidence="5">
        <text>a 2'-deoxyadenosine in DNA + S-adenosyl-L-methionine = an N(6)-methyl-2'-deoxyadenosine in DNA + S-adenosyl-L-homocysteine + H(+)</text>
        <dbReference type="Rhea" id="RHEA:15197"/>
        <dbReference type="Rhea" id="RHEA-COMP:12418"/>
        <dbReference type="Rhea" id="RHEA-COMP:12419"/>
        <dbReference type="ChEBI" id="CHEBI:15378"/>
        <dbReference type="ChEBI" id="CHEBI:57856"/>
        <dbReference type="ChEBI" id="CHEBI:59789"/>
        <dbReference type="ChEBI" id="CHEBI:90615"/>
        <dbReference type="ChEBI" id="CHEBI:90616"/>
        <dbReference type="EC" id="2.1.1.72"/>
    </reaction>
</comment>
<dbReference type="PANTHER" id="PTHR33841">
    <property type="entry name" value="DNA METHYLTRANSFERASE YEEA-RELATED"/>
    <property type="match status" value="1"/>
</dbReference>
<dbReference type="Proteomes" id="UP000287352">
    <property type="component" value="Unassembled WGS sequence"/>
</dbReference>
<evidence type="ECO:0000256" key="1">
    <source>
        <dbReference type="ARBA" id="ARBA00011900"/>
    </source>
</evidence>
<evidence type="ECO:0000256" key="5">
    <source>
        <dbReference type="ARBA" id="ARBA00047942"/>
    </source>
</evidence>
<keyword evidence="8" id="KW-1185">Reference proteome</keyword>
<dbReference type="GO" id="GO:0003676">
    <property type="term" value="F:nucleic acid binding"/>
    <property type="evidence" value="ECO:0007669"/>
    <property type="project" value="InterPro"/>
</dbReference>
<evidence type="ECO:0000256" key="2">
    <source>
        <dbReference type="ARBA" id="ARBA00022603"/>
    </source>
</evidence>
<keyword evidence="4" id="KW-0949">S-adenosyl-L-methionine</keyword>
<dbReference type="GO" id="GO:0032259">
    <property type="term" value="P:methylation"/>
    <property type="evidence" value="ECO:0007669"/>
    <property type="project" value="UniProtKB-KW"/>
</dbReference>
<keyword evidence="3" id="KW-0808">Transferase</keyword>
<dbReference type="EMBL" id="BIFR01000001">
    <property type="protein sequence ID" value="GCE12630.1"/>
    <property type="molecule type" value="Genomic_DNA"/>
</dbReference>
<evidence type="ECO:0000259" key="6">
    <source>
        <dbReference type="Pfam" id="PF07669"/>
    </source>
</evidence>
<dbReference type="PANTHER" id="PTHR33841:SF1">
    <property type="entry name" value="DNA METHYLTRANSFERASE A"/>
    <property type="match status" value="1"/>
</dbReference>
<dbReference type="InterPro" id="IPR050953">
    <property type="entry name" value="N4_N6_ade-DNA_methylase"/>
</dbReference>
<dbReference type="AlphaFoldDB" id="A0A402A0F5"/>
<evidence type="ECO:0000256" key="3">
    <source>
        <dbReference type="ARBA" id="ARBA00022679"/>
    </source>
</evidence>
<proteinExistence type="predicted"/>
<comment type="caution">
    <text evidence="7">The sequence shown here is derived from an EMBL/GenBank/DDBJ whole genome shotgun (WGS) entry which is preliminary data.</text>
</comment>
<accession>A0A402A0F5</accession>